<reference evidence="1 2" key="1">
    <citation type="submission" date="2023-04" db="EMBL/GenBank/DDBJ databases">
        <title>Genome of Basidiobolus ranarum AG-B5.</title>
        <authorList>
            <person name="Stajich J.E."/>
            <person name="Carter-House D."/>
            <person name="Gryganskyi A."/>
        </authorList>
    </citation>
    <scope>NUCLEOTIDE SEQUENCE [LARGE SCALE GENOMIC DNA]</scope>
    <source>
        <strain evidence="1 2">AG-B5</strain>
    </source>
</reference>
<dbReference type="Proteomes" id="UP001479436">
    <property type="component" value="Unassembled WGS sequence"/>
</dbReference>
<evidence type="ECO:0000313" key="2">
    <source>
        <dbReference type="Proteomes" id="UP001479436"/>
    </source>
</evidence>
<gene>
    <name evidence="1" type="ORF">K7432_006828</name>
</gene>
<name>A0ABR2WUE1_9FUNG</name>
<keyword evidence="2" id="KW-1185">Reference proteome</keyword>
<accession>A0ABR2WUE1</accession>
<proteinExistence type="predicted"/>
<dbReference type="EMBL" id="JASJQH010000315">
    <property type="protein sequence ID" value="KAK9765106.1"/>
    <property type="molecule type" value="Genomic_DNA"/>
</dbReference>
<comment type="caution">
    <text evidence="1">The sequence shown here is derived from an EMBL/GenBank/DDBJ whole genome shotgun (WGS) entry which is preliminary data.</text>
</comment>
<protein>
    <submittedName>
        <fullName evidence="1">Uncharacterized protein</fullName>
    </submittedName>
</protein>
<organism evidence="1 2">
    <name type="scientific">Basidiobolus ranarum</name>
    <dbReference type="NCBI Taxonomy" id="34480"/>
    <lineage>
        <taxon>Eukaryota</taxon>
        <taxon>Fungi</taxon>
        <taxon>Fungi incertae sedis</taxon>
        <taxon>Zoopagomycota</taxon>
        <taxon>Entomophthoromycotina</taxon>
        <taxon>Basidiobolomycetes</taxon>
        <taxon>Basidiobolales</taxon>
        <taxon>Basidiobolaceae</taxon>
        <taxon>Basidiobolus</taxon>
    </lineage>
</organism>
<evidence type="ECO:0000313" key="1">
    <source>
        <dbReference type="EMBL" id="KAK9765106.1"/>
    </source>
</evidence>
<sequence length="164" mass="19145">MSLYSQNFLKCKISLIKSDLASFNVPQIRYDIGESIREMDSKYKTNFQAWIRDSNNAHCISIRLRRLANESSMDQLAKAIRWIAEGWPEAKCRVLFSQVTVQWSECRKTELAEYLLDSAPSRNPVRLFELPSLRINITHDCPRYNPYRQSRNERKASVSKPALD</sequence>